<dbReference type="InterPro" id="IPR011990">
    <property type="entry name" value="TPR-like_helical_dom_sf"/>
</dbReference>
<comment type="caution">
    <text evidence="3">The sequence shown here is derived from an EMBL/GenBank/DDBJ whole genome shotgun (WGS) entry which is preliminary data.</text>
</comment>
<keyword evidence="2" id="KW-0802">TPR repeat</keyword>
<evidence type="ECO:0000313" key="4">
    <source>
        <dbReference type="Proteomes" id="UP000537718"/>
    </source>
</evidence>
<organism evidence="3 4">
    <name type="scientific">Pedobacter cryoconitis</name>
    <dbReference type="NCBI Taxonomy" id="188932"/>
    <lineage>
        <taxon>Bacteria</taxon>
        <taxon>Pseudomonadati</taxon>
        <taxon>Bacteroidota</taxon>
        <taxon>Sphingobacteriia</taxon>
        <taxon>Sphingobacteriales</taxon>
        <taxon>Sphingobacteriaceae</taxon>
        <taxon>Pedobacter</taxon>
    </lineage>
</organism>
<evidence type="ECO:0000313" key="3">
    <source>
        <dbReference type="EMBL" id="MBB5621177.1"/>
    </source>
</evidence>
<dbReference type="PANTHER" id="PTHR44858:SF1">
    <property type="entry name" value="UDP-N-ACETYLGLUCOSAMINE--PEPTIDE N-ACETYLGLUCOSAMINYLTRANSFERASE SPINDLY-RELATED"/>
    <property type="match status" value="1"/>
</dbReference>
<dbReference type="RefSeq" id="WP_183867151.1">
    <property type="nucleotide sequence ID" value="NZ_JACHCF010000004.1"/>
</dbReference>
<dbReference type="EMBL" id="JACHCF010000004">
    <property type="protein sequence ID" value="MBB5621177.1"/>
    <property type="molecule type" value="Genomic_DNA"/>
</dbReference>
<dbReference type="Pfam" id="PF13181">
    <property type="entry name" value="TPR_8"/>
    <property type="match status" value="1"/>
</dbReference>
<keyword evidence="1" id="KW-0677">Repeat</keyword>
<evidence type="ECO:0000256" key="1">
    <source>
        <dbReference type="ARBA" id="ARBA00022737"/>
    </source>
</evidence>
<dbReference type="AlphaFoldDB" id="A0A7W8YSZ0"/>
<reference evidence="3 4" key="1">
    <citation type="submission" date="2020-08" db="EMBL/GenBank/DDBJ databases">
        <title>Genomic Encyclopedia of Type Strains, Phase IV (KMG-V): Genome sequencing to study the core and pangenomes of soil and plant-associated prokaryotes.</title>
        <authorList>
            <person name="Whitman W."/>
        </authorList>
    </citation>
    <scope>NUCLEOTIDE SEQUENCE [LARGE SCALE GENOMIC DNA]</scope>
    <source>
        <strain evidence="3 4">MP7CTX6</strain>
    </source>
</reference>
<evidence type="ECO:0000256" key="2">
    <source>
        <dbReference type="ARBA" id="ARBA00022803"/>
    </source>
</evidence>
<dbReference type="InterPro" id="IPR019734">
    <property type="entry name" value="TPR_rpt"/>
</dbReference>
<dbReference type="InterPro" id="IPR050498">
    <property type="entry name" value="Ycf3"/>
</dbReference>
<dbReference type="SUPFAM" id="SSF48452">
    <property type="entry name" value="TPR-like"/>
    <property type="match status" value="1"/>
</dbReference>
<sequence>MTTIQDLQSLYNQGELSKCLESLNPFLLVNPDSIEALLLKAKCEYQLASQSFNTERNDISLYTTAYHSFEYVLKIQPTHEEAMLYAAYINIFVTQDNLPEAQVYCDILVLSENEDTRLKAIGYRRQVNFMLGNMELVLEDIELMISHYKALFPDNRSILDKELSLLYLEKTNIYLWHKEDALKVFQTFREGKAYPHQNYLTHNAVALLALDYQRLELAGEAAFMAFTYSDDQPNQELIDLYHRINGLSDKSKLNKLLVHSLILALRRFSKQLKADEVEILSLSLSYMKIYPDWDVPYHFAGTFLFDEQKYKEALPYLKKSLELGGMARGLRRYIDAHFRVTGQLPNIGSLPSDSPEAYYAAGCDFYYESIPKIWTEELAEELQELKIKFYEVSYQGFYEYFYTNAGESLANETHTFAMCCNNYGIALTEIGNFEKATEVHSIGYSLSPFWEQLNSWGTALKGLEKYEEAIKIFEAASAYNGDYLSFSDYLRIKAEILDMTYKLGLDEDTYEILDAITKEYDSFLELNINELTEDHLFELSEQYIIIQNVRHDLLSKGSPEDAIKAWQNELVKNPDDNSAWFMLMQEYYIIKDYNQCIACADNYQSVKKDAIQDTSRCKIHYMRGLSYMNLGNYEKAIVDLNALIAPLKIVYPDNEYELSRAYIHLADCYFTLKKWDNCNEVAFEAIQCYIRNNWGWDDELLKVKLQYADALYTTGSKSEALENIKNILEAYPANADALQRKKNWKTGLFSFLKF</sequence>
<dbReference type="Gene3D" id="1.25.40.10">
    <property type="entry name" value="Tetratricopeptide repeat domain"/>
    <property type="match status" value="4"/>
</dbReference>
<dbReference type="PANTHER" id="PTHR44858">
    <property type="entry name" value="TETRATRICOPEPTIDE REPEAT PROTEIN 6"/>
    <property type="match status" value="1"/>
</dbReference>
<dbReference type="Proteomes" id="UP000537718">
    <property type="component" value="Unassembled WGS sequence"/>
</dbReference>
<name>A0A7W8YSZ0_9SPHI</name>
<accession>A0A7W8YSZ0</accession>
<dbReference type="SMART" id="SM00028">
    <property type="entry name" value="TPR"/>
    <property type="match status" value="5"/>
</dbReference>
<dbReference type="SUPFAM" id="SSF81901">
    <property type="entry name" value="HCP-like"/>
    <property type="match status" value="1"/>
</dbReference>
<gene>
    <name evidence="3" type="ORF">HDE69_002230</name>
</gene>
<protein>
    <submittedName>
        <fullName evidence="3">Tetratricopeptide (TPR) repeat protein</fullName>
    </submittedName>
</protein>
<proteinExistence type="predicted"/>